<evidence type="ECO:0000313" key="1">
    <source>
        <dbReference type="EMBL" id="SVC11226.1"/>
    </source>
</evidence>
<dbReference type="SUPFAM" id="SSF53474">
    <property type="entry name" value="alpha/beta-Hydrolases"/>
    <property type="match status" value="1"/>
</dbReference>
<feature type="non-terminal residue" evidence="1">
    <location>
        <position position="418"/>
    </location>
</feature>
<sequence>MILAATTFLALQTFTNPAAGEDASGKLLPGAKPLTLEGDLAERMLDGAHRYLDRKLEQTVAERAKRWASANASPKERETFLKEARRELARILGVTDERVSYEAPSLAGTTVRPAKVATGDGYEVFAIRWPTLDGMFGEGLLLQPAGRKPTADVVAIPDADQTPEAFAGLTEGTPPEGQLPRRLAESGCRVVVPALVDRTIRSHSERRGRVKLSNREFLHRPAFLMGRTLQGYELQKVLAIVDWFAKDGSGAIGIAGWGEGAMLALRAAALDVRVKAVCASGHFGPREDMWKEPLERSVFGFLTLFGDAELAGMIAPRAGGVEAAKGPEVTIAAPGAAPGRLTTPGPAEVRAEHARARKLAGKADENVRFFASGKDGKGNAGGSEAPEAFAKALGIKVGAKVGKAPKAIDPLPDSKARN</sequence>
<protein>
    <recommendedName>
        <fullName evidence="2">Dienelactone hydrolase domain-containing protein</fullName>
    </recommendedName>
</protein>
<evidence type="ECO:0008006" key="2">
    <source>
        <dbReference type="Google" id="ProtNLM"/>
    </source>
</evidence>
<dbReference type="AlphaFoldDB" id="A0A382JHB4"/>
<accession>A0A382JHB4</accession>
<dbReference type="InterPro" id="IPR029058">
    <property type="entry name" value="AB_hydrolase_fold"/>
</dbReference>
<reference evidence="1" key="1">
    <citation type="submission" date="2018-05" db="EMBL/GenBank/DDBJ databases">
        <authorList>
            <person name="Lanie J.A."/>
            <person name="Ng W.-L."/>
            <person name="Kazmierczak K.M."/>
            <person name="Andrzejewski T.M."/>
            <person name="Davidsen T.M."/>
            <person name="Wayne K.J."/>
            <person name="Tettelin H."/>
            <person name="Glass J.I."/>
            <person name="Rusch D."/>
            <person name="Podicherti R."/>
            <person name="Tsui H.-C.T."/>
            <person name="Winkler M.E."/>
        </authorList>
    </citation>
    <scope>NUCLEOTIDE SEQUENCE</scope>
</reference>
<dbReference type="EMBL" id="UINC01074235">
    <property type="protein sequence ID" value="SVC11226.1"/>
    <property type="molecule type" value="Genomic_DNA"/>
</dbReference>
<dbReference type="Gene3D" id="3.40.50.1820">
    <property type="entry name" value="alpha/beta hydrolase"/>
    <property type="match status" value="1"/>
</dbReference>
<proteinExistence type="predicted"/>
<gene>
    <name evidence="1" type="ORF">METZ01_LOCUS264080</name>
</gene>
<name>A0A382JHB4_9ZZZZ</name>
<organism evidence="1">
    <name type="scientific">marine metagenome</name>
    <dbReference type="NCBI Taxonomy" id="408172"/>
    <lineage>
        <taxon>unclassified sequences</taxon>
        <taxon>metagenomes</taxon>
        <taxon>ecological metagenomes</taxon>
    </lineage>
</organism>